<dbReference type="EMBL" id="FWEV01000100">
    <property type="protein sequence ID" value="SLM29603.1"/>
    <property type="molecule type" value="Genomic_DNA"/>
</dbReference>
<dbReference type="SUPFAM" id="SSF51695">
    <property type="entry name" value="PLC-like phosphodiesterases"/>
    <property type="match status" value="1"/>
</dbReference>
<dbReference type="OrthoDB" id="9795622at2"/>
<name>A0A1W1HAZ0_9BACT</name>
<dbReference type="GO" id="GO:0006629">
    <property type="term" value="P:lipid metabolic process"/>
    <property type="evidence" value="ECO:0007669"/>
    <property type="project" value="InterPro"/>
</dbReference>
<dbReference type="InterPro" id="IPR030395">
    <property type="entry name" value="GP_PDE_dom"/>
</dbReference>
<reference evidence="2 3" key="1">
    <citation type="submission" date="2017-03" db="EMBL/GenBank/DDBJ databases">
        <authorList>
            <person name="Afonso C.L."/>
            <person name="Miller P.J."/>
            <person name="Scott M.A."/>
            <person name="Spackman E."/>
            <person name="Goraichik I."/>
            <person name="Dimitrov K.M."/>
            <person name="Suarez D.L."/>
            <person name="Swayne D.E."/>
        </authorList>
    </citation>
    <scope>NUCLEOTIDE SEQUENCE [LARGE SCALE GENOMIC DNA]</scope>
    <source>
        <strain evidence="2">PRJEB14757</strain>
    </source>
</reference>
<dbReference type="Proteomes" id="UP000191931">
    <property type="component" value="Unassembled WGS sequence"/>
</dbReference>
<dbReference type="GO" id="GO:0008081">
    <property type="term" value="F:phosphoric diester hydrolase activity"/>
    <property type="evidence" value="ECO:0007669"/>
    <property type="project" value="InterPro"/>
</dbReference>
<dbReference type="Gene3D" id="3.20.20.190">
    <property type="entry name" value="Phosphatidylinositol (PI) phosphodiesterase"/>
    <property type="match status" value="1"/>
</dbReference>
<evidence type="ECO:0000313" key="2">
    <source>
        <dbReference type="EMBL" id="SLM29603.1"/>
    </source>
</evidence>
<dbReference type="AlphaFoldDB" id="A0A1W1HAZ0"/>
<dbReference type="STRING" id="1246637.MTBBW1_1890001"/>
<dbReference type="Pfam" id="PF03009">
    <property type="entry name" value="GDPD"/>
    <property type="match status" value="1"/>
</dbReference>
<organism evidence="2 3">
    <name type="scientific">Desulfamplus magnetovallimortis</name>
    <dbReference type="NCBI Taxonomy" id="1246637"/>
    <lineage>
        <taxon>Bacteria</taxon>
        <taxon>Pseudomonadati</taxon>
        <taxon>Thermodesulfobacteriota</taxon>
        <taxon>Desulfobacteria</taxon>
        <taxon>Desulfobacterales</taxon>
        <taxon>Desulfobacteraceae</taxon>
        <taxon>Desulfamplus</taxon>
    </lineage>
</organism>
<dbReference type="PANTHER" id="PTHR46211:SF14">
    <property type="entry name" value="GLYCEROPHOSPHODIESTER PHOSPHODIESTERASE"/>
    <property type="match status" value="1"/>
</dbReference>
<feature type="domain" description="GP-PDE" evidence="1">
    <location>
        <begin position="1"/>
        <end position="230"/>
    </location>
</feature>
<accession>A0A1W1HAZ0</accession>
<proteinExistence type="predicted"/>
<dbReference type="RefSeq" id="WP_080806665.1">
    <property type="nucleotide sequence ID" value="NZ_LT828554.1"/>
</dbReference>
<evidence type="ECO:0000313" key="3">
    <source>
        <dbReference type="Proteomes" id="UP000191931"/>
    </source>
</evidence>
<protein>
    <submittedName>
        <fullName evidence="2">Putative glcerophosphoryl diester phosphodiesterase</fullName>
    </submittedName>
</protein>
<dbReference type="InterPro" id="IPR017946">
    <property type="entry name" value="PLC-like_Pdiesterase_TIM-brl"/>
</dbReference>
<gene>
    <name evidence="2" type="ORF">MTBBW1_1890001</name>
</gene>
<evidence type="ECO:0000259" key="1">
    <source>
        <dbReference type="PROSITE" id="PS51704"/>
    </source>
</evidence>
<dbReference type="PANTHER" id="PTHR46211">
    <property type="entry name" value="GLYCEROPHOSPHORYL DIESTER PHOSPHODIESTERASE"/>
    <property type="match status" value="1"/>
</dbReference>
<keyword evidence="3" id="KW-1185">Reference proteome</keyword>
<dbReference type="PROSITE" id="PS51704">
    <property type="entry name" value="GP_PDE"/>
    <property type="match status" value="1"/>
</dbReference>
<sequence length="230" mass="25867">MLIIGHRGSAGTSPENTLKSFEEAVLSGADAFELDVQVCKTGELVVIHDRWVDRTTNGHGLVLNLSFSELRSLDAGDGEKIPTLEEVFELTANRVEIHVELKSAGTSQKAAELINRFVADGKYTFDRFLVSSFNQNELLNFRKYNKKCRIAALMAHTPVNYADCLDRSTLDLWSLNLDIDNTNPEFVMSAHKKGYRFLVYTVNDLEDRELLREMGVDGVFTNFPNNFVAL</sequence>